<reference evidence="2 3" key="1">
    <citation type="submission" date="2016-07" db="EMBL/GenBank/DDBJ databases">
        <title>Complete genome sequence of the Lentzea guizhouensis DHS C013.</title>
        <authorList>
            <person name="Cao C."/>
        </authorList>
    </citation>
    <scope>NUCLEOTIDE SEQUENCE [LARGE SCALE GENOMIC DNA]</scope>
    <source>
        <strain evidence="2 3">DHS C013</strain>
    </source>
</reference>
<evidence type="ECO:0008006" key="4">
    <source>
        <dbReference type="Google" id="ProtNLM"/>
    </source>
</evidence>
<evidence type="ECO:0000256" key="1">
    <source>
        <dbReference type="SAM" id="Phobius"/>
    </source>
</evidence>
<feature type="transmembrane region" description="Helical" evidence="1">
    <location>
        <begin position="117"/>
        <end position="140"/>
    </location>
</feature>
<organism evidence="2 3">
    <name type="scientific">Lentzea guizhouensis</name>
    <dbReference type="NCBI Taxonomy" id="1586287"/>
    <lineage>
        <taxon>Bacteria</taxon>
        <taxon>Bacillati</taxon>
        <taxon>Actinomycetota</taxon>
        <taxon>Actinomycetes</taxon>
        <taxon>Pseudonocardiales</taxon>
        <taxon>Pseudonocardiaceae</taxon>
        <taxon>Lentzea</taxon>
    </lineage>
</organism>
<dbReference type="KEGG" id="led:BBK82_44680"/>
<dbReference type="InterPro" id="IPR025461">
    <property type="entry name" value="ABA4-like"/>
</dbReference>
<dbReference type="RefSeq" id="WP_065920317.1">
    <property type="nucleotide sequence ID" value="NZ_CP016793.1"/>
</dbReference>
<protein>
    <recommendedName>
        <fullName evidence="4">DUF4281 domain-containing protein</fullName>
    </recommendedName>
</protein>
<dbReference type="OrthoDB" id="345237at2"/>
<gene>
    <name evidence="2" type="ORF">BBK82_44680</name>
</gene>
<accession>A0A1B2HWA6</accession>
<feature type="transmembrane region" description="Helical" evidence="1">
    <location>
        <begin position="83"/>
        <end position="105"/>
    </location>
</feature>
<dbReference type="Proteomes" id="UP000093053">
    <property type="component" value="Chromosome"/>
</dbReference>
<dbReference type="STRING" id="1586287.BBK82_44680"/>
<feature type="transmembrane region" description="Helical" evidence="1">
    <location>
        <begin position="38"/>
        <end position="63"/>
    </location>
</feature>
<dbReference type="Pfam" id="PF14108">
    <property type="entry name" value="ABA4-like"/>
    <property type="match status" value="1"/>
</dbReference>
<keyword evidence="1" id="KW-0812">Transmembrane</keyword>
<keyword evidence="3" id="KW-1185">Reference proteome</keyword>
<keyword evidence="1" id="KW-1133">Transmembrane helix</keyword>
<proteinExistence type="predicted"/>
<keyword evidence="1" id="KW-0472">Membrane</keyword>
<sequence length="162" mass="17960">MSFTDIILPLAQAATMPLWVLMVVAPNWHITKKITTPWASVIPLAVAVGYYMTALPALLKVIIGSSTAPFADYDGLVEFFDVPAIAIGSWLVVVALDLFGATWMFRHLHRLQAKTWVISVMSTWVFLFPQFALLVFIAVIKPLYERRLKAAAGTDERVPATV</sequence>
<evidence type="ECO:0000313" key="2">
    <source>
        <dbReference type="EMBL" id="ANZ41983.1"/>
    </source>
</evidence>
<feature type="transmembrane region" description="Helical" evidence="1">
    <location>
        <begin position="6"/>
        <end position="26"/>
    </location>
</feature>
<dbReference type="EMBL" id="CP016793">
    <property type="protein sequence ID" value="ANZ41983.1"/>
    <property type="molecule type" value="Genomic_DNA"/>
</dbReference>
<dbReference type="AlphaFoldDB" id="A0A1B2HWA6"/>
<name>A0A1B2HWA6_9PSEU</name>
<evidence type="ECO:0000313" key="3">
    <source>
        <dbReference type="Proteomes" id="UP000093053"/>
    </source>
</evidence>